<name>A0A0C2M788_THEKT</name>
<proteinExistence type="predicted"/>
<gene>
    <name evidence="1" type="ORF">RF11_05675</name>
</gene>
<dbReference type="EMBL" id="JWZT01005749">
    <property type="protein sequence ID" value="KII60244.1"/>
    <property type="molecule type" value="Genomic_DNA"/>
</dbReference>
<dbReference type="AlphaFoldDB" id="A0A0C2M788"/>
<evidence type="ECO:0000313" key="1">
    <source>
        <dbReference type="EMBL" id="KII60244.1"/>
    </source>
</evidence>
<keyword evidence="2" id="KW-1185">Reference proteome</keyword>
<evidence type="ECO:0000313" key="2">
    <source>
        <dbReference type="Proteomes" id="UP000031668"/>
    </source>
</evidence>
<sequence length="113" mass="13061">MEFKKDVLKRLEAHGKNQHYLDFNQLIYDRRGDVSKIDEALVSRKNQGNEKKSEQSMRCDGITITDNDPKIKTVAVCENYEIDLQVRAKMAELNVDCVRNADQTPVSYEILLN</sequence>
<comment type="caution">
    <text evidence="1">The sequence shown here is derived from an EMBL/GenBank/DDBJ whole genome shotgun (WGS) entry which is preliminary data.</text>
</comment>
<accession>A0A0C2M788</accession>
<reference evidence="1 2" key="1">
    <citation type="journal article" date="2014" name="Genome Biol. Evol.">
        <title>The genome of the myxosporean Thelohanellus kitauei shows adaptations to nutrient acquisition within its fish host.</title>
        <authorList>
            <person name="Yang Y."/>
            <person name="Xiong J."/>
            <person name="Zhou Z."/>
            <person name="Huo F."/>
            <person name="Miao W."/>
            <person name="Ran C."/>
            <person name="Liu Y."/>
            <person name="Zhang J."/>
            <person name="Feng J."/>
            <person name="Wang M."/>
            <person name="Wang M."/>
            <person name="Wang L."/>
            <person name="Yao B."/>
        </authorList>
    </citation>
    <scope>NUCLEOTIDE SEQUENCE [LARGE SCALE GENOMIC DNA]</scope>
    <source>
        <strain evidence="1">Wuqing</strain>
    </source>
</reference>
<protein>
    <submittedName>
        <fullName evidence="1">Uncharacterized protein</fullName>
    </submittedName>
</protein>
<dbReference type="Proteomes" id="UP000031668">
    <property type="component" value="Unassembled WGS sequence"/>
</dbReference>
<organism evidence="1 2">
    <name type="scientific">Thelohanellus kitauei</name>
    <name type="common">Myxosporean</name>
    <dbReference type="NCBI Taxonomy" id="669202"/>
    <lineage>
        <taxon>Eukaryota</taxon>
        <taxon>Metazoa</taxon>
        <taxon>Cnidaria</taxon>
        <taxon>Myxozoa</taxon>
        <taxon>Myxosporea</taxon>
        <taxon>Bivalvulida</taxon>
        <taxon>Platysporina</taxon>
        <taxon>Myxobolidae</taxon>
        <taxon>Thelohanellus</taxon>
    </lineage>
</organism>